<feature type="transmembrane region" description="Helical" evidence="11">
    <location>
        <begin position="313"/>
        <end position="335"/>
    </location>
</feature>
<evidence type="ECO:0000313" key="14">
    <source>
        <dbReference type="EMBL" id="CAJ1076445.1"/>
    </source>
</evidence>
<dbReference type="Pfam" id="PF00571">
    <property type="entry name" value="CBS"/>
    <property type="match status" value="2"/>
</dbReference>
<sequence>MANITKKVSWSSRADESGAPGEGTPLLNGAEPRLSRQLSGGGNIFHIGRLSTVDLEEEMTSEEDSLRGRPKEIPHNEKLLSLKYESLDYDNIENQLFLEEERRMSHMGFRCLEISRWVVCGLIGFLTGLIACFIDIAVEELAGFKYQVVKQNIENFTEVGGLSISLILWAVLNSAIVMIGSIIVAFFEPIAAGSGIPQIKCYLNGVKVPRVVRLKTLVVKVFGVICSVVGGLAVGKEGPMIHSGAVVAAGVSQGRSTSLKRDFKIFEYFRRDTEKRDFVSAGAAAGVSAAFGAPVGGVLFSLEEGASFWNQMLTWRIFFASMISTFTLNFFLSIYHNNPGDLSNPGLINFGRFETDSVAYNLYEIPLFIAMGAIGGLLGALFNVLNYWLTIFRIRYVHRPCLQVMEAMLVAAVTAAVSFTMIYFSNDCQPLGPEHTEEYPLQLFCADGEYNSMATAFFNTPERSVRSLFHNQPGTYNPLTLGLFTLTYFFLACWTYGLAVSAGVFIPSLLIGAAWGRLCGILLASITSTGSASSCIWADPGKYALIGAAAQLGGIVRMTLSLTVIMVEATGNVTYGLPIMLVLMTAKIVGDYFVEGLYDIHIKLQSVPFLHWEAPATSHWLTAREVMSSPVTCLNRIEKVGAIVDILSNTSTNHNGFPVVVEVTLGDEAPKLCGLILRSQLIVLLKHKVFVELARTRLTQRKLQLKDFRDAYPRFPPIQSIHVSQDERECMMDLTEFMNATPYTVPQETSLPRVFKLFRALGLRHLVVVDDSNRVVGLVTRKDLARYHLGKHGLEELQLAQT</sequence>
<keyword evidence="6 11" id="KW-0406">Ion transport</keyword>
<evidence type="ECO:0000256" key="12">
    <source>
        <dbReference type="SAM" id="MobiDB-lite"/>
    </source>
</evidence>
<keyword evidence="5 11" id="KW-1133">Transmembrane helix</keyword>
<evidence type="ECO:0000256" key="1">
    <source>
        <dbReference type="ARBA" id="ARBA00004141"/>
    </source>
</evidence>
<feature type="transmembrane region" description="Helical" evidence="11">
    <location>
        <begin position="543"/>
        <end position="567"/>
    </location>
</feature>
<feature type="domain" description="CBS" evidence="13">
    <location>
        <begin position="738"/>
        <end position="796"/>
    </location>
</feature>
<evidence type="ECO:0000256" key="3">
    <source>
        <dbReference type="ARBA" id="ARBA00022692"/>
    </source>
</evidence>
<evidence type="ECO:0000256" key="7">
    <source>
        <dbReference type="ARBA" id="ARBA00023122"/>
    </source>
</evidence>
<evidence type="ECO:0000256" key="9">
    <source>
        <dbReference type="ARBA" id="ARBA00023214"/>
    </source>
</evidence>
<feature type="transmembrane region" description="Helical" evidence="11">
    <location>
        <begin position="217"/>
        <end position="235"/>
    </location>
</feature>
<dbReference type="Proteomes" id="UP001178508">
    <property type="component" value="Chromosome 16"/>
</dbReference>
<evidence type="ECO:0000256" key="2">
    <source>
        <dbReference type="ARBA" id="ARBA00022448"/>
    </source>
</evidence>
<keyword evidence="3 11" id="KW-0812">Transmembrane</keyword>
<dbReference type="SMART" id="SM00116">
    <property type="entry name" value="CBS"/>
    <property type="match status" value="2"/>
</dbReference>
<dbReference type="InterPro" id="IPR014743">
    <property type="entry name" value="Cl-channel_core"/>
</dbReference>
<protein>
    <recommendedName>
        <fullName evidence="11">Chloride channel protein</fullName>
    </recommendedName>
</protein>
<keyword evidence="8 11" id="KW-0472">Membrane</keyword>
<dbReference type="GO" id="GO:0005254">
    <property type="term" value="F:chloride channel activity"/>
    <property type="evidence" value="ECO:0007669"/>
    <property type="project" value="UniProtKB-UniRule"/>
</dbReference>
<feature type="transmembrane region" description="Helical" evidence="11">
    <location>
        <begin position="488"/>
        <end position="515"/>
    </location>
</feature>
<dbReference type="FunFam" id="3.10.580.10:FF:000018">
    <property type="entry name" value="Chloride channel protein"/>
    <property type="match status" value="1"/>
</dbReference>
<evidence type="ECO:0000256" key="10">
    <source>
        <dbReference type="PROSITE-ProRule" id="PRU00703"/>
    </source>
</evidence>
<keyword evidence="7 10" id="KW-0129">CBS domain</keyword>
<organism evidence="14 15">
    <name type="scientific">Xyrichtys novacula</name>
    <name type="common">Pearly razorfish</name>
    <name type="synonym">Hemipteronotus novacula</name>
    <dbReference type="NCBI Taxonomy" id="13765"/>
    <lineage>
        <taxon>Eukaryota</taxon>
        <taxon>Metazoa</taxon>
        <taxon>Chordata</taxon>
        <taxon>Craniata</taxon>
        <taxon>Vertebrata</taxon>
        <taxon>Euteleostomi</taxon>
        <taxon>Actinopterygii</taxon>
        <taxon>Neopterygii</taxon>
        <taxon>Teleostei</taxon>
        <taxon>Neoteleostei</taxon>
        <taxon>Acanthomorphata</taxon>
        <taxon>Eupercaria</taxon>
        <taxon>Labriformes</taxon>
        <taxon>Labridae</taxon>
        <taxon>Xyrichtys</taxon>
    </lineage>
</organism>
<comment type="subcellular location">
    <subcellularLocation>
        <location evidence="1 11">Membrane</location>
        <topology evidence="1 11">Multi-pass membrane protein</topology>
    </subcellularLocation>
</comment>
<dbReference type="CDD" id="cd03685">
    <property type="entry name" value="ClC_6_like"/>
    <property type="match status" value="1"/>
</dbReference>
<evidence type="ECO:0000256" key="8">
    <source>
        <dbReference type="ARBA" id="ARBA00023136"/>
    </source>
</evidence>
<dbReference type="AlphaFoldDB" id="A0AAV1GRS8"/>
<reference evidence="14" key="1">
    <citation type="submission" date="2023-08" db="EMBL/GenBank/DDBJ databases">
        <authorList>
            <person name="Alioto T."/>
            <person name="Alioto T."/>
            <person name="Gomez Garrido J."/>
        </authorList>
    </citation>
    <scope>NUCLEOTIDE SEQUENCE</scope>
</reference>
<dbReference type="PRINTS" id="PR01118">
    <property type="entry name" value="CLCHANNEL7"/>
</dbReference>
<evidence type="ECO:0000256" key="11">
    <source>
        <dbReference type="RuleBase" id="RU361221"/>
    </source>
</evidence>
<dbReference type="InterPro" id="IPR001807">
    <property type="entry name" value="ClC"/>
</dbReference>
<dbReference type="Pfam" id="PF00654">
    <property type="entry name" value="Voltage_CLC"/>
    <property type="match status" value="1"/>
</dbReference>
<feature type="transmembrane region" description="Helical" evidence="11">
    <location>
        <begin position="401"/>
        <end position="424"/>
    </location>
</feature>
<feature type="transmembrane region" description="Helical" evidence="11">
    <location>
        <begin position="117"/>
        <end position="138"/>
    </location>
</feature>
<dbReference type="SUPFAM" id="SSF54631">
    <property type="entry name" value="CBS-domain pair"/>
    <property type="match status" value="1"/>
</dbReference>
<feature type="transmembrane region" description="Helical" evidence="11">
    <location>
        <begin position="573"/>
        <end position="594"/>
    </location>
</feature>
<keyword evidence="2 11" id="KW-0813">Transport</keyword>
<evidence type="ECO:0000256" key="4">
    <source>
        <dbReference type="ARBA" id="ARBA00022737"/>
    </source>
</evidence>
<dbReference type="InterPro" id="IPR046342">
    <property type="entry name" value="CBS_dom_sf"/>
</dbReference>
<dbReference type="EMBL" id="OY660879">
    <property type="protein sequence ID" value="CAJ1076445.1"/>
    <property type="molecule type" value="Genomic_DNA"/>
</dbReference>
<dbReference type="InterPro" id="IPR002249">
    <property type="entry name" value="CIC-7"/>
</dbReference>
<dbReference type="Gene3D" id="1.10.3080.10">
    <property type="entry name" value="Clc chloride channel"/>
    <property type="match status" value="1"/>
</dbReference>
<dbReference type="PROSITE" id="PS51371">
    <property type="entry name" value="CBS"/>
    <property type="match status" value="1"/>
</dbReference>
<dbReference type="Gene3D" id="3.10.580.10">
    <property type="entry name" value="CBS-domain"/>
    <property type="match status" value="1"/>
</dbReference>
<proteinExistence type="inferred from homology"/>
<evidence type="ECO:0000256" key="5">
    <source>
        <dbReference type="ARBA" id="ARBA00022989"/>
    </source>
</evidence>
<dbReference type="GO" id="GO:0005765">
    <property type="term" value="C:lysosomal membrane"/>
    <property type="evidence" value="ECO:0007669"/>
    <property type="project" value="TreeGrafter"/>
</dbReference>
<name>A0AAV1GRS8_XYRNO</name>
<feature type="transmembrane region" description="Helical" evidence="11">
    <location>
        <begin position="365"/>
        <end position="389"/>
    </location>
</feature>
<dbReference type="InterPro" id="IPR000644">
    <property type="entry name" value="CBS_dom"/>
</dbReference>
<evidence type="ECO:0000313" key="15">
    <source>
        <dbReference type="Proteomes" id="UP001178508"/>
    </source>
</evidence>
<evidence type="ECO:0000256" key="6">
    <source>
        <dbReference type="ARBA" id="ARBA00023065"/>
    </source>
</evidence>
<keyword evidence="15" id="KW-1185">Reference proteome</keyword>
<keyword evidence="4" id="KW-0677">Repeat</keyword>
<evidence type="ECO:0000259" key="13">
    <source>
        <dbReference type="PROSITE" id="PS51371"/>
    </source>
</evidence>
<feature type="transmembrane region" description="Helical" evidence="11">
    <location>
        <begin position="278"/>
        <end position="301"/>
    </location>
</feature>
<dbReference type="GO" id="GO:0062158">
    <property type="term" value="F:chloride:proton antiporter activity"/>
    <property type="evidence" value="ECO:0007669"/>
    <property type="project" value="InterPro"/>
</dbReference>
<dbReference type="PANTHER" id="PTHR11689">
    <property type="entry name" value="CHLORIDE CHANNEL PROTEIN CLC FAMILY MEMBER"/>
    <property type="match status" value="1"/>
</dbReference>
<feature type="region of interest" description="Disordered" evidence="12">
    <location>
        <begin position="1"/>
        <end position="32"/>
    </location>
</feature>
<gene>
    <name evidence="14" type="ORF">XNOV1_A040116</name>
</gene>
<feature type="compositionally biased region" description="Polar residues" evidence="12">
    <location>
        <begin position="1"/>
        <end position="12"/>
    </location>
</feature>
<feature type="transmembrane region" description="Helical" evidence="11">
    <location>
        <begin position="166"/>
        <end position="187"/>
    </location>
</feature>
<dbReference type="InterPro" id="IPR051280">
    <property type="entry name" value="Cl-channel/antiporter"/>
</dbReference>
<dbReference type="PRINTS" id="PR00762">
    <property type="entry name" value="CLCHANNEL"/>
</dbReference>
<accession>A0AAV1GRS8</accession>
<dbReference type="PANTHER" id="PTHR11689:SF136">
    <property type="entry name" value="H(+)_CL(-) EXCHANGE TRANSPORTER 7"/>
    <property type="match status" value="1"/>
</dbReference>
<keyword evidence="9 11" id="KW-0868">Chloride</keyword>
<comment type="similarity">
    <text evidence="11">Belongs to the chloride channel (TC 2.A.49) family.</text>
</comment>
<dbReference type="CDD" id="cd04591">
    <property type="entry name" value="CBS_pair_voltage-gated_CLC_euk_bac"/>
    <property type="match status" value="1"/>
</dbReference>
<dbReference type="SUPFAM" id="SSF81340">
    <property type="entry name" value="Clc chloride channel"/>
    <property type="match status" value="1"/>
</dbReference>